<evidence type="ECO:0000313" key="2">
    <source>
        <dbReference type="EMBL" id="RKK08792.1"/>
    </source>
</evidence>
<feature type="compositionally biased region" description="Polar residues" evidence="1">
    <location>
        <begin position="17"/>
        <end position="29"/>
    </location>
</feature>
<name>A0A3L6MV45_FUSOX</name>
<feature type="region of interest" description="Disordered" evidence="1">
    <location>
        <begin position="1"/>
        <end position="48"/>
    </location>
</feature>
<proteinExistence type="predicted"/>
<accession>A0A3L6MV45</accession>
<feature type="compositionally biased region" description="Low complexity" evidence="1">
    <location>
        <begin position="1"/>
        <end position="16"/>
    </location>
</feature>
<organism evidence="2 3">
    <name type="scientific">Fusarium oxysporum f. sp. cepae</name>
    <dbReference type="NCBI Taxonomy" id="396571"/>
    <lineage>
        <taxon>Eukaryota</taxon>
        <taxon>Fungi</taxon>
        <taxon>Dikarya</taxon>
        <taxon>Ascomycota</taxon>
        <taxon>Pezizomycotina</taxon>
        <taxon>Sordariomycetes</taxon>
        <taxon>Hypocreomycetidae</taxon>
        <taxon>Hypocreales</taxon>
        <taxon>Nectriaceae</taxon>
        <taxon>Fusarium</taxon>
        <taxon>Fusarium oxysporum species complex</taxon>
    </lineage>
</organism>
<comment type="caution">
    <text evidence="2">The sequence shown here is derived from an EMBL/GenBank/DDBJ whole genome shotgun (WGS) entry which is preliminary data.</text>
</comment>
<evidence type="ECO:0000313" key="3">
    <source>
        <dbReference type="Proteomes" id="UP000270866"/>
    </source>
</evidence>
<dbReference type="Proteomes" id="UP000270866">
    <property type="component" value="Unassembled WGS sequence"/>
</dbReference>
<gene>
    <name evidence="2" type="ORF">BFJ65_g16455</name>
</gene>
<reference evidence="2 3" key="1">
    <citation type="journal article" date="2018" name="Sci. Rep.">
        <title>Characterisation of pathogen-specific regions and novel effector candidates in Fusarium oxysporum f. sp. cepae.</title>
        <authorList>
            <person name="Armitage A.D."/>
            <person name="Taylor A."/>
            <person name="Sobczyk M.K."/>
            <person name="Baxter L."/>
            <person name="Greenfield B.P."/>
            <person name="Bates H.J."/>
            <person name="Wilson F."/>
            <person name="Jackson A.C."/>
            <person name="Ott S."/>
            <person name="Harrison R.J."/>
            <person name="Clarkson J.P."/>
        </authorList>
    </citation>
    <scope>NUCLEOTIDE SEQUENCE [LARGE SCALE GENOMIC DNA]</scope>
    <source>
        <strain evidence="2 3">FoC_Fus2</strain>
    </source>
</reference>
<protein>
    <submittedName>
        <fullName evidence="2">Uncharacterized protein</fullName>
    </submittedName>
</protein>
<dbReference type="EMBL" id="MRCU01000013">
    <property type="protein sequence ID" value="RKK08792.1"/>
    <property type="molecule type" value="Genomic_DNA"/>
</dbReference>
<evidence type="ECO:0000256" key="1">
    <source>
        <dbReference type="SAM" id="MobiDB-lite"/>
    </source>
</evidence>
<sequence>MALFSLKSSSLFSLTSRQASPIPSHSPTLPQVEEVGVHSSPHSGAHHDYIPSRFYVIARPKTRNSLCPQLPPVVPVGLDYSEAGKPIHDETIRFGHGGVIVELKNQ</sequence>
<dbReference type="AlphaFoldDB" id="A0A3L6MV45"/>